<dbReference type="PANTHER" id="PTHR10609:SF27">
    <property type="entry name" value="CN HYDROLASE DOMAIN-CONTAINING PROTEIN-RELATED"/>
    <property type="match status" value="1"/>
</dbReference>
<evidence type="ECO:0000313" key="5">
    <source>
        <dbReference type="Proteomes" id="UP000887159"/>
    </source>
</evidence>
<reference evidence="4" key="1">
    <citation type="submission" date="2020-08" db="EMBL/GenBank/DDBJ databases">
        <title>Multicomponent nature underlies the extraordinary mechanical properties of spider dragline silk.</title>
        <authorList>
            <person name="Kono N."/>
            <person name="Nakamura H."/>
            <person name="Mori M."/>
            <person name="Yoshida Y."/>
            <person name="Ohtoshi R."/>
            <person name="Malay A.D."/>
            <person name="Moran D.A.P."/>
            <person name="Tomita M."/>
            <person name="Numata K."/>
            <person name="Arakawa K."/>
        </authorList>
    </citation>
    <scope>NUCLEOTIDE SEQUENCE</scope>
</reference>
<dbReference type="SUPFAM" id="SSF56317">
    <property type="entry name" value="Carbon-nitrogen hydrolase"/>
    <property type="match status" value="1"/>
</dbReference>
<organism evidence="4 5">
    <name type="scientific">Trichonephila clavipes</name>
    <name type="common">Golden silk orbweaver</name>
    <name type="synonym">Nephila clavipes</name>
    <dbReference type="NCBI Taxonomy" id="2585209"/>
    <lineage>
        <taxon>Eukaryota</taxon>
        <taxon>Metazoa</taxon>
        <taxon>Ecdysozoa</taxon>
        <taxon>Arthropoda</taxon>
        <taxon>Chelicerata</taxon>
        <taxon>Arachnida</taxon>
        <taxon>Araneae</taxon>
        <taxon>Araneomorphae</taxon>
        <taxon>Entelegynae</taxon>
        <taxon>Araneoidea</taxon>
        <taxon>Nephilidae</taxon>
        <taxon>Trichonephila</taxon>
    </lineage>
</organism>
<gene>
    <name evidence="4" type="primary">VNN1</name>
    <name evidence="4" type="ORF">TNCV_2681222</name>
</gene>
<evidence type="ECO:0000256" key="2">
    <source>
        <dbReference type="ARBA" id="ARBA00022801"/>
    </source>
</evidence>
<dbReference type="Pfam" id="PF19018">
    <property type="entry name" value="Vanin_C"/>
    <property type="match status" value="1"/>
</dbReference>
<dbReference type="PROSITE" id="PS50263">
    <property type="entry name" value="CN_HYDROLASE"/>
    <property type="match status" value="1"/>
</dbReference>
<dbReference type="InterPro" id="IPR036526">
    <property type="entry name" value="C-N_Hydrolase_sf"/>
</dbReference>
<keyword evidence="5" id="KW-1185">Reference proteome</keyword>
<dbReference type="Gene3D" id="3.60.110.10">
    <property type="entry name" value="Carbon-nitrogen hydrolase"/>
    <property type="match status" value="1"/>
</dbReference>
<dbReference type="Proteomes" id="UP000887159">
    <property type="component" value="Unassembled WGS sequence"/>
</dbReference>
<proteinExistence type="inferred from homology"/>
<feature type="domain" description="CN hydrolase" evidence="3">
    <location>
        <begin position="67"/>
        <end position="356"/>
    </location>
</feature>
<dbReference type="GO" id="GO:0016787">
    <property type="term" value="F:hydrolase activity"/>
    <property type="evidence" value="ECO:0007669"/>
    <property type="project" value="UniProtKB-KW"/>
</dbReference>
<sequence>MSLGNGTRSVPPSHIEIVAESLCGWACLRESVLIGGSNVASTRDFQLFFTTVLSLLALELAAGPDHYRAAVAETVRFSDISCPPKEVVKRNLDIYEAAVKASAKNDVDIIVFPECGIFPCEKVNRSVLRTFVEDIPNPKRESINPCKQSDKFHNHSILSKLSCLAKKHNLYIVANTFDFKKCKPVETCDADGFDTCTSEESNCPSDGNFFYNTNIVFDRKGSLVSRYYKKHLYFERTLNKPDFQQDATFHTDFGNFTTVICFDLIFKESVEDVKKPGIINLAYPTYWYDHVPQVFFATAYQQAWAMTNKVNLLAANGHMPKTGTLGSGIYSAHKGALIYTHNPDFRTKLLISNVPRSLNKEKANSIELNEKKFYLESGAAIEVVGEEEEERNFRSDCTTTVLGEANDTMDSYRCFDSTLNDYQYFKLEGNEGTHEICSNEFCCSLSYQAHSMDEDYFLAVSGKPLTYYDTFSYGIQSCFLARCRSSDGHPCKHFLLKSRTIFQNVHIKANFTTRHVYPFALDSDVRLTNRKNWSFDGKSQITYENLNKKSSVTFFGLHGRLYDVDKILKKLLK</sequence>
<accession>A0A8X6S5Z1</accession>
<dbReference type="InterPro" id="IPR003010">
    <property type="entry name" value="C-N_Hydrolase"/>
</dbReference>
<dbReference type="AlphaFoldDB" id="A0A8X6S5Z1"/>
<dbReference type="InterPro" id="IPR043957">
    <property type="entry name" value="Vanin_C"/>
</dbReference>
<name>A0A8X6S5Z1_TRICX</name>
<dbReference type="PANTHER" id="PTHR10609">
    <property type="entry name" value="BIOTINIDASE-RELATED"/>
    <property type="match status" value="1"/>
</dbReference>
<dbReference type="Pfam" id="PF00795">
    <property type="entry name" value="CN_hydrolase"/>
    <property type="match status" value="1"/>
</dbReference>
<evidence type="ECO:0000313" key="4">
    <source>
        <dbReference type="EMBL" id="GFY06331.1"/>
    </source>
</evidence>
<evidence type="ECO:0000256" key="1">
    <source>
        <dbReference type="ARBA" id="ARBA00008225"/>
    </source>
</evidence>
<protein>
    <submittedName>
        <fullName evidence="4">Pantetheinase</fullName>
    </submittedName>
</protein>
<comment type="similarity">
    <text evidence="1">Belongs to the carbon-nitrogen hydrolase superfamily. BTD/VNN family.</text>
</comment>
<keyword evidence="2" id="KW-0378">Hydrolase</keyword>
<dbReference type="EMBL" id="BMAU01021258">
    <property type="protein sequence ID" value="GFY06331.1"/>
    <property type="molecule type" value="Genomic_DNA"/>
</dbReference>
<dbReference type="InterPro" id="IPR040154">
    <property type="entry name" value="Biotinidase/VNN"/>
</dbReference>
<comment type="caution">
    <text evidence="4">The sequence shown here is derived from an EMBL/GenBank/DDBJ whole genome shotgun (WGS) entry which is preliminary data.</text>
</comment>
<evidence type="ECO:0000259" key="3">
    <source>
        <dbReference type="PROSITE" id="PS50263"/>
    </source>
</evidence>